<proteinExistence type="inferred from homology"/>
<evidence type="ECO:0000256" key="5">
    <source>
        <dbReference type="ARBA" id="ARBA00022692"/>
    </source>
</evidence>
<evidence type="ECO:0000256" key="8">
    <source>
        <dbReference type="ARBA" id="ARBA00038435"/>
    </source>
</evidence>
<evidence type="ECO:0000256" key="1">
    <source>
        <dbReference type="ARBA" id="ARBA00004651"/>
    </source>
</evidence>
<feature type="transmembrane region" description="Helical" evidence="9">
    <location>
        <begin position="396"/>
        <end position="422"/>
    </location>
</feature>
<dbReference type="RefSeq" id="WP_343752373.1">
    <property type="nucleotide sequence ID" value="NZ_BAAADM010000041.1"/>
</dbReference>
<comment type="caution">
    <text evidence="11">The sequence shown here is derived from an EMBL/GenBank/DDBJ whole genome shotgun (WGS) entry which is preliminary data.</text>
</comment>
<keyword evidence="5 9" id="KW-0812">Transmembrane</keyword>
<evidence type="ECO:0000256" key="4">
    <source>
        <dbReference type="ARBA" id="ARBA00022475"/>
    </source>
</evidence>
<keyword evidence="12" id="KW-1185">Reference proteome</keyword>
<organism evidence="11 12">
    <name type="scientific">Lentibacillus halophilus</name>
    <dbReference type="NCBI Taxonomy" id="295065"/>
    <lineage>
        <taxon>Bacteria</taxon>
        <taxon>Bacillati</taxon>
        <taxon>Bacillota</taxon>
        <taxon>Bacilli</taxon>
        <taxon>Bacillales</taxon>
        <taxon>Bacillaceae</taxon>
        <taxon>Lentibacillus</taxon>
    </lineage>
</organism>
<feature type="transmembrane region" description="Helical" evidence="9">
    <location>
        <begin position="255"/>
        <end position="273"/>
    </location>
</feature>
<keyword evidence="3" id="KW-0050">Antiport</keyword>
<feature type="transmembrane region" description="Helical" evidence="9">
    <location>
        <begin position="7"/>
        <end position="28"/>
    </location>
</feature>
<dbReference type="InterPro" id="IPR018461">
    <property type="entry name" value="Na/H_Antiport_NhaC-like_C"/>
</dbReference>
<feature type="domain" description="Na+/H+ antiporter NhaC-like C-terminal" evidence="10">
    <location>
        <begin position="157"/>
        <end position="450"/>
    </location>
</feature>
<dbReference type="NCBIfam" id="TIGR00931">
    <property type="entry name" value="antiport_nhaC"/>
    <property type="match status" value="1"/>
</dbReference>
<feature type="transmembrane region" description="Helical" evidence="9">
    <location>
        <begin position="111"/>
        <end position="136"/>
    </location>
</feature>
<comment type="subcellular location">
    <subcellularLocation>
        <location evidence="1">Cell membrane</location>
        <topology evidence="1">Multi-pass membrane protein</topology>
    </subcellularLocation>
</comment>
<dbReference type="InterPro" id="IPR052180">
    <property type="entry name" value="NhaC_Na-H+_Antiporter"/>
</dbReference>
<evidence type="ECO:0000313" key="11">
    <source>
        <dbReference type="EMBL" id="GAA0440282.1"/>
    </source>
</evidence>
<dbReference type="InterPro" id="IPR004770">
    <property type="entry name" value="Na/H_antiport_NhaC"/>
</dbReference>
<evidence type="ECO:0000259" key="10">
    <source>
        <dbReference type="Pfam" id="PF03553"/>
    </source>
</evidence>
<gene>
    <name evidence="11" type="primary">nhaC_2</name>
    <name evidence="11" type="ORF">GCM10008983_16580</name>
</gene>
<evidence type="ECO:0000256" key="6">
    <source>
        <dbReference type="ARBA" id="ARBA00022989"/>
    </source>
</evidence>
<dbReference type="Proteomes" id="UP001501459">
    <property type="component" value="Unassembled WGS sequence"/>
</dbReference>
<feature type="transmembrane region" description="Helical" evidence="9">
    <location>
        <begin position="428"/>
        <end position="447"/>
    </location>
</feature>
<evidence type="ECO:0000256" key="3">
    <source>
        <dbReference type="ARBA" id="ARBA00022449"/>
    </source>
</evidence>
<keyword evidence="2" id="KW-0813">Transport</keyword>
<sequence length="481" mass="50942">MHKKPTFTQALLPLFALIITTFFSISFWDTGMQIPLIVGITVACLLAKYLGFSWSELEEHMVSGVKLIIPVVFILFLIGCLVGAWVVSGVIPTLIYYGLDLLNPSIFVPTVALITGILTIVLGNSLTALATIGVAFMAVGHGLGFPGPLVAGAIISGAVMGDKITPLSDTTVTAPAIVDTDLFSHIKHMMWDTIPAFLIALILFWIVGNQYAGDASDIGRIDSILSSLQQQFNIHPLLLALPILTVIFMMKKLPVIPTLVMLSALGGIAAFIFQGSNLAEVVEVMTSGFSVNTGQELMDSLLSQGGITSMTGIVIIVVLATALGGLFDGVGLFDSLVSSMLERANSTGKLMLTTASSSFLVAAASGALYLAIILPGQALVGNFKERGLDTKNLSRCLEACGTVGTFLIPWGVPAVFAASVLGVSAYQFVPFIFFAFLVPIINVIYGFTGISIAKKDYSGTIKVKPVDYENSQKDAVMTNTN</sequence>
<evidence type="ECO:0000256" key="7">
    <source>
        <dbReference type="ARBA" id="ARBA00023136"/>
    </source>
</evidence>
<dbReference type="PANTHER" id="PTHR33451:SF3">
    <property type="entry name" value="MALATE-2H(+)_NA(+)-LACTATE ANTIPORTER"/>
    <property type="match status" value="1"/>
</dbReference>
<keyword evidence="6 9" id="KW-1133">Transmembrane helix</keyword>
<keyword evidence="4" id="KW-1003">Cell membrane</keyword>
<feature type="transmembrane region" description="Helical" evidence="9">
    <location>
        <begin position="232"/>
        <end position="249"/>
    </location>
</feature>
<keyword evidence="7 9" id="KW-0472">Membrane</keyword>
<dbReference type="Pfam" id="PF03553">
    <property type="entry name" value="Na_H_antiporter"/>
    <property type="match status" value="1"/>
</dbReference>
<protein>
    <submittedName>
        <fullName evidence="11">Na+/H+ antiporter NhaC</fullName>
    </submittedName>
</protein>
<evidence type="ECO:0000256" key="2">
    <source>
        <dbReference type="ARBA" id="ARBA00022448"/>
    </source>
</evidence>
<dbReference type="PANTHER" id="PTHR33451">
    <property type="entry name" value="MALATE-2H(+)/NA(+)-LACTATE ANTIPORTER"/>
    <property type="match status" value="1"/>
</dbReference>
<feature type="transmembrane region" description="Helical" evidence="9">
    <location>
        <begin position="143"/>
        <end position="161"/>
    </location>
</feature>
<reference evidence="11 12" key="1">
    <citation type="journal article" date="2019" name="Int. J. Syst. Evol. Microbiol.">
        <title>The Global Catalogue of Microorganisms (GCM) 10K type strain sequencing project: providing services to taxonomists for standard genome sequencing and annotation.</title>
        <authorList>
            <consortium name="The Broad Institute Genomics Platform"/>
            <consortium name="The Broad Institute Genome Sequencing Center for Infectious Disease"/>
            <person name="Wu L."/>
            <person name="Ma J."/>
        </authorList>
    </citation>
    <scope>NUCLEOTIDE SEQUENCE [LARGE SCALE GENOMIC DNA]</scope>
    <source>
        <strain evidence="11 12">JCM 12149</strain>
    </source>
</reference>
<name>A0ABN0Z9I8_9BACI</name>
<feature type="transmembrane region" description="Helical" evidence="9">
    <location>
        <begin position="34"/>
        <end position="55"/>
    </location>
</feature>
<dbReference type="EMBL" id="BAAADM010000041">
    <property type="protein sequence ID" value="GAA0440282.1"/>
    <property type="molecule type" value="Genomic_DNA"/>
</dbReference>
<evidence type="ECO:0000256" key="9">
    <source>
        <dbReference type="SAM" id="Phobius"/>
    </source>
</evidence>
<feature type="transmembrane region" description="Helical" evidence="9">
    <location>
        <begin position="350"/>
        <end position="375"/>
    </location>
</feature>
<feature type="transmembrane region" description="Helical" evidence="9">
    <location>
        <begin position="194"/>
        <end position="212"/>
    </location>
</feature>
<feature type="transmembrane region" description="Helical" evidence="9">
    <location>
        <begin position="67"/>
        <end position="91"/>
    </location>
</feature>
<evidence type="ECO:0000313" key="12">
    <source>
        <dbReference type="Proteomes" id="UP001501459"/>
    </source>
</evidence>
<comment type="similarity">
    <text evidence="8">Belongs to the NhaC Na(+)/H(+) (TC 2.A.35) antiporter family.</text>
</comment>
<accession>A0ABN0Z9I8</accession>
<feature type="transmembrane region" description="Helical" evidence="9">
    <location>
        <begin position="307"/>
        <end position="330"/>
    </location>
</feature>